<gene>
    <name evidence="4" type="ORF">ACFS5J_11765</name>
</gene>
<comment type="caution">
    <text evidence="4">The sequence shown here is derived from an EMBL/GenBank/DDBJ whole genome shotgun (WGS) entry which is preliminary data.</text>
</comment>
<proteinExistence type="inferred from homology"/>
<dbReference type="Gene3D" id="2.20.200.10">
    <property type="entry name" value="Outer membrane efflux proteins (OEP)"/>
    <property type="match status" value="1"/>
</dbReference>
<reference evidence="5" key="1">
    <citation type="journal article" date="2019" name="Int. J. Syst. Evol. Microbiol.">
        <title>The Global Catalogue of Microorganisms (GCM) 10K type strain sequencing project: providing services to taxonomists for standard genome sequencing and annotation.</title>
        <authorList>
            <consortium name="The Broad Institute Genomics Platform"/>
            <consortium name="The Broad Institute Genome Sequencing Center for Infectious Disease"/>
            <person name="Wu L."/>
            <person name="Ma J."/>
        </authorList>
    </citation>
    <scope>NUCLEOTIDE SEQUENCE [LARGE SCALE GENOMIC DNA]</scope>
    <source>
        <strain evidence="5">KCTC 22671</strain>
    </source>
</reference>
<comment type="subcellular location">
    <subcellularLocation>
        <location evidence="2">Cell membrane</location>
        <topology evidence="2">Lipid-anchor</topology>
    </subcellularLocation>
</comment>
<keyword evidence="2" id="KW-0564">Palmitate</keyword>
<dbReference type="Proteomes" id="UP001597534">
    <property type="component" value="Unassembled WGS sequence"/>
</dbReference>
<evidence type="ECO:0000313" key="4">
    <source>
        <dbReference type="EMBL" id="MFD2892687.1"/>
    </source>
</evidence>
<feature type="chain" id="PRO_5044969449" evidence="2">
    <location>
        <begin position="30"/>
        <end position="484"/>
    </location>
</feature>
<keyword evidence="2" id="KW-0472">Membrane</keyword>
<dbReference type="NCBIfam" id="TIGR01845">
    <property type="entry name" value="outer_NodT"/>
    <property type="match status" value="1"/>
</dbReference>
<evidence type="ECO:0000256" key="2">
    <source>
        <dbReference type="RuleBase" id="RU362097"/>
    </source>
</evidence>
<feature type="signal peptide" evidence="2">
    <location>
        <begin position="1"/>
        <end position="29"/>
    </location>
</feature>
<evidence type="ECO:0000256" key="1">
    <source>
        <dbReference type="ARBA" id="ARBA00007613"/>
    </source>
</evidence>
<dbReference type="PANTHER" id="PTHR30203:SF30">
    <property type="entry name" value="OUTER MEMBRANE PROTEIN-RELATED"/>
    <property type="match status" value="1"/>
</dbReference>
<accession>A0ABW5YNU4</accession>
<dbReference type="Pfam" id="PF02321">
    <property type="entry name" value="OEP"/>
    <property type="match status" value="2"/>
</dbReference>
<sequence length="484" mass="54458">MIKRKMIKSNKLTTVAFLGVFALLLHSCAIPKITSKEAEVGLPTAYSNTAGDRTNTAKVSWKTFFKDPYLQQLIDSTLVNNKEMNIVLQKVNRANNEIQARKGEYLPNLNFGAGADLEKVGKFTRNGAVEENLNIREDERFPEPLANYQLGLYSSWELDVWKKLRNAKKVAVMEYMASVEGKNFLMTNLVAEVANSYYELIALDNQLSNLEANIEIQKNALEIVKLLKESARTTSLAVKRFEAEAQKNESEIYKLKQEIVETENRINFLVGRTPQPVLRNSNDFMQSEPYLLNAGLPSQLLENRPDIRKAELELSAAKLDIKVAKANFYPSFGIKAGVGFEAFNPKFLLNSPESLLYSIAGEALMPLVNRNAIKATYKNASAKQIEAAFEYEQTILKAYTEVVNQMAKIDNLEKTYQFKNSQVEALQESISIANQLFQSARADYMEVLLTQRDALEAKAELIATRKDQMVASVSLYRALGGGWN</sequence>
<protein>
    <submittedName>
        <fullName evidence="4">TolC family protein</fullName>
    </submittedName>
</protein>
<dbReference type="InterPro" id="IPR003423">
    <property type="entry name" value="OMP_efflux"/>
</dbReference>
<dbReference type="InterPro" id="IPR010131">
    <property type="entry name" value="MdtP/NodT-like"/>
</dbReference>
<keyword evidence="3" id="KW-0175">Coiled coil</keyword>
<feature type="coiled-coil region" evidence="3">
    <location>
        <begin position="200"/>
        <end position="265"/>
    </location>
</feature>
<dbReference type="Gene3D" id="1.20.1600.10">
    <property type="entry name" value="Outer membrane efflux proteins (OEP)"/>
    <property type="match status" value="1"/>
</dbReference>
<keyword evidence="5" id="KW-1185">Reference proteome</keyword>
<evidence type="ECO:0000313" key="5">
    <source>
        <dbReference type="Proteomes" id="UP001597534"/>
    </source>
</evidence>
<evidence type="ECO:0000256" key="3">
    <source>
        <dbReference type="SAM" id="Coils"/>
    </source>
</evidence>
<dbReference type="SUPFAM" id="SSF56954">
    <property type="entry name" value="Outer membrane efflux proteins (OEP)"/>
    <property type="match status" value="1"/>
</dbReference>
<name>A0ABW5YNU4_9FLAO</name>
<organism evidence="4 5">
    <name type="scientific">Flavobacterium chuncheonense</name>
    <dbReference type="NCBI Taxonomy" id="2026653"/>
    <lineage>
        <taxon>Bacteria</taxon>
        <taxon>Pseudomonadati</taxon>
        <taxon>Bacteroidota</taxon>
        <taxon>Flavobacteriia</taxon>
        <taxon>Flavobacteriales</taxon>
        <taxon>Flavobacteriaceae</taxon>
        <taxon>Flavobacterium</taxon>
    </lineage>
</organism>
<dbReference type="PANTHER" id="PTHR30203">
    <property type="entry name" value="OUTER MEMBRANE CATION EFFLUX PROTEIN"/>
    <property type="match status" value="1"/>
</dbReference>
<keyword evidence="2" id="KW-0732">Signal</keyword>
<dbReference type="EMBL" id="JBHUPC010000017">
    <property type="protein sequence ID" value="MFD2892687.1"/>
    <property type="molecule type" value="Genomic_DNA"/>
</dbReference>
<comment type="similarity">
    <text evidence="1 2">Belongs to the outer membrane factor (OMF) (TC 1.B.17) family.</text>
</comment>
<keyword evidence="2" id="KW-0449">Lipoprotein</keyword>
<keyword evidence="2" id="KW-1134">Transmembrane beta strand</keyword>
<keyword evidence="2" id="KW-0812">Transmembrane</keyword>